<organism evidence="2 3">
    <name type="scientific">Orbilia blumenaviensis</name>
    <dbReference type="NCBI Taxonomy" id="1796055"/>
    <lineage>
        <taxon>Eukaryota</taxon>
        <taxon>Fungi</taxon>
        <taxon>Dikarya</taxon>
        <taxon>Ascomycota</taxon>
        <taxon>Pezizomycotina</taxon>
        <taxon>Orbiliomycetes</taxon>
        <taxon>Orbiliales</taxon>
        <taxon>Orbiliaceae</taxon>
        <taxon>Orbilia</taxon>
    </lineage>
</organism>
<evidence type="ECO:0000256" key="1">
    <source>
        <dbReference type="SAM" id="MobiDB-lite"/>
    </source>
</evidence>
<gene>
    <name evidence="2" type="ORF">TWF730_005635</name>
</gene>
<feature type="compositionally biased region" description="Basic and acidic residues" evidence="1">
    <location>
        <begin position="99"/>
        <end position="112"/>
    </location>
</feature>
<proteinExistence type="predicted"/>
<evidence type="ECO:0000313" key="2">
    <source>
        <dbReference type="EMBL" id="KAK6361929.1"/>
    </source>
</evidence>
<feature type="compositionally biased region" description="Basic and acidic residues" evidence="1">
    <location>
        <begin position="123"/>
        <end position="137"/>
    </location>
</feature>
<dbReference type="EMBL" id="JAVHNS010000002">
    <property type="protein sequence ID" value="KAK6361929.1"/>
    <property type="molecule type" value="Genomic_DNA"/>
</dbReference>
<dbReference type="Proteomes" id="UP001373714">
    <property type="component" value="Unassembled WGS sequence"/>
</dbReference>
<feature type="compositionally biased region" description="Low complexity" evidence="1">
    <location>
        <begin position="52"/>
        <end position="72"/>
    </location>
</feature>
<feature type="compositionally biased region" description="Basic and acidic residues" evidence="1">
    <location>
        <begin position="197"/>
        <end position="208"/>
    </location>
</feature>
<protein>
    <submittedName>
        <fullName evidence="2">Uncharacterized protein</fullName>
    </submittedName>
</protein>
<feature type="compositionally biased region" description="Basic and acidic residues" evidence="1">
    <location>
        <begin position="164"/>
        <end position="178"/>
    </location>
</feature>
<sequence>MCLVKVRGEVEDDVIVPARVVERESVHAHQRETQIVSTAPAVIERPSRSRRYSSSTNSSSTNSITSSRSSGSYVGGRHGRSRRQYQHQAATGGSSYDGRSYDGRSYDGRSYDGHSAAGRSNSRSREREYYREHDRARVVSSGSYERSGGQRGSYRYVDPQPRGSSHEVRAGHEARTGEEVRAEIQRAEEHLQRAAELRERERRMREPRQITYDPRSSSVSHRSYEQSKDGSRRRSDVVVVQETERHRDRYSSR</sequence>
<accession>A0AAV9VLA7</accession>
<feature type="compositionally biased region" description="Basic and acidic residues" evidence="1">
    <location>
        <begin position="222"/>
        <end position="253"/>
    </location>
</feature>
<comment type="caution">
    <text evidence="2">The sequence shown here is derived from an EMBL/GenBank/DDBJ whole genome shotgun (WGS) entry which is preliminary data.</text>
</comment>
<feature type="region of interest" description="Disordered" evidence="1">
    <location>
        <begin position="197"/>
        <end position="253"/>
    </location>
</feature>
<feature type="region of interest" description="Disordered" evidence="1">
    <location>
        <begin position="25"/>
        <end position="178"/>
    </location>
</feature>
<keyword evidence="3" id="KW-1185">Reference proteome</keyword>
<name>A0AAV9VLA7_9PEZI</name>
<dbReference type="AlphaFoldDB" id="A0AAV9VLA7"/>
<evidence type="ECO:0000313" key="3">
    <source>
        <dbReference type="Proteomes" id="UP001373714"/>
    </source>
</evidence>
<reference evidence="2 3" key="1">
    <citation type="submission" date="2019-10" db="EMBL/GenBank/DDBJ databases">
        <authorList>
            <person name="Palmer J.M."/>
        </authorList>
    </citation>
    <scope>NUCLEOTIDE SEQUENCE [LARGE SCALE GENOMIC DNA]</scope>
    <source>
        <strain evidence="2 3">TWF730</strain>
    </source>
</reference>